<keyword evidence="3" id="KW-0804">Transcription</keyword>
<organism evidence="7 8">
    <name type="scientific">Apiospora saccharicola</name>
    <dbReference type="NCBI Taxonomy" id="335842"/>
    <lineage>
        <taxon>Eukaryota</taxon>
        <taxon>Fungi</taxon>
        <taxon>Dikarya</taxon>
        <taxon>Ascomycota</taxon>
        <taxon>Pezizomycotina</taxon>
        <taxon>Sordariomycetes</taxon>
        <taxon>Xylariomycetidae</taxon>
        <taxon>Amphisphaeriales</taxon>
        <taxon>Apiosporaceae</taxon>
        <taxon>Apiospora</taxon>
    </lineage>
</organism>
<gene>
    <name evidence="7" type="ORF">PG996_004801</name>
</gene>
<evidence type="ECO:0000256" key="5">
    <source>
        <dbReference type="SAM" id="MobiDB-lite"/>
    </source>
</evidence>
<proteinExistence type="predicted"/>
<dbReference type="PROSITE" id="PS50048">
    <property type="entry name" value="ZN2_CY6_FUNGAL_2"/>
    <property type="match status" value="1"/>
</dbReference>
<sequence>MPMRDNAAVEQTTSRPAKRRKTEVACQECRDKKTKCDGQRPTCGPCKRKRRPSATCVYPGTRRQSSVEMAELHLLRSEVQDLRQILRQTPQVPAVRPNGGVPGGSSSAATANRIQSSIIAMPVTPSPVLPPPALSGSWNATPVAYATVREIANKMRKDQGLHGRIRDHARRAGADCIPRPFQRSSVHEGGAGRLVIGIGVVVCRAEEGYGATPRVLGQPSPPSTEDGRQSFGEVLDLCPALASVSAQTDVYGDVRNNPQALIHRMSRDFDNKPKKLADRKVDDRYDHIFGKSGSHNGITHNQYGFNTIHEARAFHITLNLIFALGCTYHCASGGPVPFKNNAVVFFDRSQELLRDADLNHGSLSLAQAFLLTAHYLQSTDKVNKCWLAAGTAIRLAQGIGIQLDLASESQAERQERRRPWCGCILMDRPPMVTWPTSAPLPEPIDDGLLLREPGSSSQPPKKCADSEVASFVQALKLSDSLMEVLKYLHQRILLFRPITIDLAQGAFLQPEGLRHLTNFQHSVLTGCIMSCVRAAQELVNLLFGGNANQVPPWWYSIFLADFYTAGTAPLAVVTSPTLKQVPTANVNELNETWARCMQSLARYDGCESGFSRRWLQVLQKVYAERSGEEHTHVCQNAGHDNSHNDGLAHNQQHEVAAASAYNRSTFLNDDGFVDDWLPVGGYDWLISLPDEGPSYGLGTLDGNFV</sequence>
<dbReference type="SMART" id="SM00066">
    <property type="entry name" value="GAL4"/>
    <property type="match status" value="1"/>
</dbReference>
<evidence type="ECO:0000256" key="3">
    <source>
        <dbReference type="ARBA" id="ARBA00023163"/>
    </source>
</evidence>
<evidence type="ECO:0000256" key="1">
    <source>
        <dbReference type="ARBA" id="ARBA00022723"/>
    </source>
</evidence>
<protein>
    <submittedName>
        <fullName evidence="7">Fungal-specific transcription factor domain-containing protein</fullName>
    </submittedName>
</protein>
<reference evidence="7 8" key="1">
    <citation type="submission" date="2023-01" db="EMBL/GenBank/DDBJ databases">
        <title>Analysis of 21 Apiospora genomes using comparative genomics revels a genus with tremendous synthesis potential of carbohydrate active enzymes and secondary metabolites.</title>
        <authorList>
            <person name="Sorensen T."/>
        </authorList>
    </citation>
    <scope>NUCLEOTIDE SEQUENCE [LARGE SCALE GENOMIC DNA]</scope>
    <source>
        <strain evidence="7 8">CBS 83171</strain>
    </source>
</reference>
<evidence type="ECO:0000313" key="7">
    <source>
        <dbReference type="EMBL" id="KAK8078631.1"/>
    </source>
</evidence>
<keyword evidence="2" id="KW-0805">Transcription regulation</keyword>
<keyword evidence="1" id="KW-0479">Metal-binding</keyword>
<dbReference type="SUPFAM" id="SSF57701">
    <property type="entry name" value="Zn2/Cys6 DNA-binding domain"/>
    <property type="match status" value="1"/>
</dbReference>
<dbReference type="Pfam" id="PF04082">
    <property type="entry name" value="Fungal_trans"/>
    <property type="match status" value="1"/>
</dbReference>
<feature type="region of interest" description="Disordered" evidence="5">
    <location>
        <begin position="34"/>
        <end position="53"/>
    </location>
</feature>
<feature type="region of interest" description="Disordered" evidence="5">
    <location>
        <begin position="1"/>
        <end position="24"/>
    </location>
</feature>
<dbReference type="CDD" id="cd00067">
    <property type="entry name" value="GAL4"/>
    <property type="match status" value="1"/>
</dbReference>
<keyword evidence="4" id="KW-0539">Nucleus</keyword>
<dbReference type="InterPro" id="IPR051127">
    <property type="entry name" value="Fungal_SecMet_Regulators"/>
</dbReference>
<evidence type="ECO:0000256" key="4">
    <source>
        <dbReference type="ARBA" id="ARBA00023242"/>
    </source>
</evidence>
<dbReference type="PANTHER" id="PTHR47424:SF4">
    <property type="entry name" value="ZN(II)2CYS6 TRANSCRIPTION FACTOR (EUROFUNG)"/>
    <property type="match status" value="1"/>
</dbReference>
<keyword evidence="8" id="KW-1185">Reference proteome</keyword>
<dbReference type="PANTHER" id="PTHR47424">
    <property type="entry name" value="REGULATORY PROTEIN GAL4"/>
    <property type="match status" value="1"/>
</dbReference>
<evidence type="ECO:0000256" key="2">
    <source>
        <dbReference type="ARBA" id="ARBA00023015"/>
    </source>
</evidence>
<name>A0ABR1W525_9PEZI</name>
<dbReference type="Pfam" id="PF00172">
    <property type="entry name" value="Zn_clus"/>
    <property type="match status" value="1"/>
</dbReference>
<evidence type="ECO:0000313" key="8">
    <source>
        <dbReference type="Proteomes" id="UP001446871"/>
    </source>
</evidence>
<dbReference type="InterPro" id="IPR007219">
    <property type="entry name" value="XnlR_reg_dom"/>
</dbReference>
<dbReference type="EMBL" id="JAQQWM010000002">
    <property type="protein sequence ID" value="KAK8078631.1"/>
    <property type="molecule type" value="Genomic_DNA"/>
</dbReference>
<dbReference type="InterPro" id="IPR036864">
    <property type="entry name" value="Zn2-C6_fun-type_DNA-bd_sf"/>
</dbReference>
<dbReference type="InterPro" id="IPR001138">
    <property type="entry name" value="Zn2Cys6_DnaBD"/>
</dbReference>
<dbReference type="CDD" id="cd12148">
    <property type="entry name" value="fungal_TF_MHR"/>
    <property type="match status" value="1"/>
</dbReference>
<dbReference type="Proteomes" id="UP001446871">
    <property type="component" value="Unassembled WGS sequence"/>
</dbReference>
<dbReference type="SMART" id="SM00906">
    <property type="entry name" value="Fungal_trans"/>
    <property type="match status" value="1"/>
</dbReference>
<accession>A0ABR1W525</accession>
<feature type="domain" description="Zn(2)-C6 fungal-type" evidence="6">
    <location>
        <begin position="25"/>
        <end position="58"/>
    </location>
</feature>
<evidence type="ECO:0000259" key="6">
    <source>
        <dbReference type="PROSITE" id="PS50048"/>
    </source>
</evidence>
<comment type="caution">
    <text evidence="7">The sequence shown here is derived from an EMBL/GenBank/DDBJ whole genome shotgun (WGS) entry which is preliminary data.</text>
</comment>
<dbReference type="Gene3D" id="4.10.240.10">
    <property type="entry name" value="Zn(2)-C6 fungal-type DNA-binding domain"/>
    <property type="match status" value="1"/>
</dbReference>